<dbReference type="GO" id="GO:0005737">
    <property type="term" value="C:cytoplasm"/>
    <property type="evidence" value="ECO:0007669"/>
    <property type="project" value="UniProtKB-SubCell"/>
</dbReference>
<dbReference type="PANTHER" id="PTHR47544">
    <property type="entry name" value="RHO GUANINE NUCLEOTIDE EXCHANGE FACTOR 4"/>
    <property type="match status" value="1"/>
</dbReference>
<dbReference type="Pfam" id="PF00621">
    <property type="entry name" value="RhoGEF"/>
    <property type="match status" value="1"/>
</dbReference>
<keyword evidence="2 5" id="KW-0728">SH3 domain</keyword>
<dbReference type="PANTHER" id="PTHR47544:SF3">
    <property type="entry name" value="RHO GUANINE NUCLEOTIDE EXCHANGE FACTOR 4 ISOFORM X1"/>
    <property type="match status" value="1"/>
</dbReference>
<dbReference type="SMART" id="SM00326">
    <property type="entry name" value="SH3"/>
    <property type="match status" value="1"/>
</dbReference>
<dbReference type="SMART" id="SM00325">
    <property type="entry name" value="RhoGEF"/>
    <property type="match status" value="1"/>
</dbReference>
<dbReference type="Pfam" id="PF22697">
    <property type="entry name" value="SOS1_NGEF_PH"/>
    <property type="match status" value="1"/>
</dbReference>
<dbReference type="PROSITE" id="PS50010">
    <property type="entry name" value="DH_2"/>
    <property type="match status" value="1"/>
</dbReference>
<reference evidence="9 10" key="1">
    <citation type="submission" date="2019-03" db="EMBL/GenBank/DDBJ databases">
        <title>First draft genome of Liparis tanakae, snailfish: a comprehensive survey of snailfish specific genes.</title>
        <authorList>
            <person name="Kim W."/>
            <person name="Song I."/>
            <person name="Jeong J.-H."/>
            <person name="Kim D."/>
            <person name="Kim S."/>
            <person name="Ryu S."/>
            <person name="Song J.Y."/>
            <person name="Lee S.K."/>
        </authorList>
    </citation>
    <scope>NUCLEOTIDE SEQUENCE [LARGE SCALE GENOMIC DNA]</scope>
    <source>
        <tissue evidence="9">Muscle</tissue>
    </source>
</reference>
<evidence type="ECO:0000259" key="7">
    <source>
        <dbReference type="PROSITE" id="PS50003"/>
    </source>
</evidence>
<dbReference type="Gene3D" id="1.20.900.10">
    <property type="entry name" value="Dbl homology (DH) domain"/>
    <property type="match status" value="1"/>
</dbReference>
<dbReference type="InterPro" id="IPR011993">
    <property type="entry name" value="PH-like_dom_sf"/>
</dbReference>
<comment type="subcellular location">
    <subcellularLocation>
        <location evidence="1">Cytoplasm</location>
    </subcellularLocation>
</comment>
<keyword evidence="3" id="KW-0963">Cytoplasm</keyword>
<evidence type="ECO:0000313" key="9">
    <source>
        <dbReference type="EMBL" id="TNN61159.1"/>
    </source>
</evidence>
<dbReference type="InterPro" id="IPR055251">
    <property type="entry name" value="SOS1_NGEF_PH"/>
</dbReference>
<dbReference type="PROSITE" id="PS50003">
    <property type="entry name" value="PH_DOMAIN"/>
    <property type="match status" value="1"/>
</dbReference>
<evidence type="ECO:0000256" key="2">
    <source>
        <dbReference type="ARBA" id="ARBA00022443"/>
    </source>
</evidence>
<dbReference type="OrthoDB" id="660555at2759"/>
<dbReference type="EMBL" id="SRLO01000321">
    <property type="protein sequence ID" value="TNN61159.1"/>
    <property type="molecule type" value="Genomic_DNA"/>
</dbReference>
<dbReference type="InterPro" id="IPR001849">
    <property type="entry name" value="PH_domain"/>
</dbReference>
<evidence type="ECO:0000259" key="6">
    <source>
        <dbReference type="PROSITE" id="PS50002"/>
    </source>
</evidence>
<dbReference type="AlphaFoldDB" id="A0A4Z2H5S7"/>
<dbReference type="SUPFAM" id="SSF48065">
    <property type="entry name" value="DBL homology domain (DH-domain)"/>
    <property type="match status" value="1"/>
</dbReference>
<dbReference type="InterPro" id="IPR001452">
    <property type="entry name" value="SH3_domain"/>
</dbReference>
<dbReference type="PROSITE" id="PS50002">
    <property type="entry name" value="SH3"/>
    <property type="match status" value="1"/>
</dbReference>
<dbReference type="Pfam" id="PF00018">
    <property type="entry name" value="SH3_1"/>
    <property type="match status" value="1"/>
</dbReference>
<dbReference type="SUPFAM" id="SSF50729">
    <property type="entry name" value="PH domain-like"/>
    <property type="match status" value="1"/>
</dbReference>
<dbReference type="InterPro" id="IPR035899">
    <property type="entry name" value="DBL_dom_sf"/>
</dbReference>
<dbReference type="GO" id="GO:0035556">
    <property type="term" value="P:intracellular signal transduction"/>
    <property type="evidence" value="ECO:0007669"/>
    <property type="project" value="InterPro"/>
</dbReference>
<dbReference type="SMART" id="SM00233">
    <property type="entry name" value="PH"/>
    <property type="match status" value="1"/>
</dbReference>
<organism evidence="9 10">
    <name type="scientific">Liparis tanakae</name>
    <name type="common">Tanaka's snailfish</name>
    <dbReference type="NCBI Taxonomy" id="230148"/>
    <lineage>
        <taxon>Eukaryota</taxon>
        <taxon>Metazoa</taxon>
        <taxon>Chordata</taxon>
        <taxon>Craniata</taxon>
        <taxon>Vertebrata</taxon>
        <taxon>Euteleostomi</taxon>
        <taxon>Actinopterygii</taxon>
        <taxon>Neopterygii</taxon>
        <taxon>Teleostei</taxon>
        <taxon>Neoteleostei</taxon>
        <taxon>Acanthomorphata</taxon>
        <taxon>Eupercaria</taxon>
        <taxon>Perciformes</taxon>
        <taxon>Cottioidei</taxon>
        <taxon>Cottales</taxon>
        <taxon>Liparidae</taxon>
        <taxon>Liparis</taxon>
    </lineage>
</organism>
<feature type="domain" description="PH" evidence="7">
    <location>
        <begin position="323"/>
        <end position="430"/>
    </location>
</feature>
<dbReference type="Gene3D" id="2.30.29.30">
    <property type="entry name" value="Pleckstrin-homology domain (PH domain)/Phosphotyrosine-binding domain (PTB)"/>
    <property type="match status" value="1"/>
</dbReference>
<evidence type="ECO:0000256" key="5">
    <source>
        <dbReference type="PROSITE-ProRule" id="PRU00192"/>
    </source>
</evidence>
<dbReference type="GO" id="GO:0005085">
    <property type="term" value="F:guanyl-nucleotide exchange factor activity"/>
    <property type="evidence" value="ECO:0007669"/>
    <property type="project" value="UniProtKB-KW"/>
</dbReference>
<dbReference type="Gene3D" id="2.30.30.40">
    <property type="entry name" value="SH3 Domains"/>
    <property type="match status" value="1"/>
</dbReference>
<evidence type="ECO:0000259" key="8">
    <source>
        <dbReference type="PROSITE" id="PS50010"/>
    </source>
</evidence>
<sequence length="510" mass="59938">MTRSEGDKQLISDGSVVYAEALWDHVTMDDQELGFKAGDVIEVVDATNKEWWWGRFMDSEGWFPASFVRLRVNQYEPMEEYLAHLEEAEAGRENRAGLGPGLPCKEQMRTNVINEIMSTERDYIKHLKDICEGYIKQCRRRTDMFTEEQLHTIFGNIEEIYRFQRKLLKGLEKKFNREQPHLSEIGGCFLEHQTDFQIYSEYCNNHPNACVQLSKLVKVNKYVFFFEACRLLQKMIDISLDGFLLTPVQKICKYPLQLAELLKYTNPQHRDYKDVEAALNAMKNVAKLINERKRRLENIDKIAQWQSSIEDWEGEDVLSRSSDLIFSGELSKLSQPQAKSQQRMFFLFDHQMVYCKKDLLRRDMLYYKGRMDMDYMEVIDVEDGKEKDFNISVKNALKLRAPAGDGVHLLFAKKPEQKQRWLRAFADERTQVHHDLETGFSLTELQKKQAMLNACKTVTRPYCDFLLRQKHPPLPAAPPRQQQQLFMLAEPKRKTSTFWHNIGRLTPFKK</sequence>
<keyword evidence="4" id="KW-0344">Guanine-nucleotide releasing factor</keyword>
<comment type="caution">
    <text evidence="9">The sequence shown here is derived from an EMBL/GenBank/DDBJ whole genome shotgun (WGS) entry which is preliminary data.</text>
</comment>
<dbReference type="InterPro" id="IPR000219">
    <property type="entry name" value="DH_dom"/>
</dbReference>
<dbReference type="InterPro" id="IPR036028">
    <property type="entry name" value="SH3-like_dom_sf"/>
</dbReference>
<keyword evidence="10" id="KW-1185">Reference proteome</keyword>
<feature type="domain" description="DH" evidence="8">
    <location>
        <begin position="108"/>
        <end position="292"/>
    </location>
</feature>
<evidence type="ECO:0000256" key="1">
    <source>
        <dbReference type="ARBA" id="ARBA00004496"/>
    </source>
</evidence>
<dbReference type="CDD" id="cd01224">
    <property type="entry name" value="PH_Collybistin_ASEF"/>
    <property type="match status" value="1"/>
</dbReference>
<evidence type="ECO:0000313" key="10">
    <source>
        <dbReference type="Proteomes" id="UP000314294"/>
    </source>
</evidence>
<accession>A0A4Z2H5S7</accession>
<gene>
    <name evidence="9" type="primary">ARHGEF4</name>
    <name evidence="9" type="ORF">EYF80_028667</name>
</gene>
<dbReference type="InterPro" id="IPR001331">
    <property type="entry name" value="GDS_CDC24_CS"/>
</dbReference>
<dbReference type="CDD" id="cd11973">
    <property type="entry name" value="SH3_ASEF"/>
    <property type="match status" value="1"/>
</dbReference>
<dbReference type="SUPFAM" id="SSF50044">
    <property type="entry name" value="SH3-domain"/>
    <property type="match status" value="1"/>
</dbReference>
<dbReference type="CDD" id="cd00160">
    <property type="entry name" value="RhoGEF"/>
    <property type="match status" value="1"/>
</dbReference>
<dbReference type="FunFam" id="1.20.900.10:FF:000002">
    <property type="entry name" value="Rho guanine nucleotide exchange factor 9"/>
    <property type="match status" value="1"/>
</dbReference>
<dbReference type="PROSITE" id="PS00741">
    <property type="entry name" value="DH_1"/>
    <property type="match status" value="1"/>
</dbReference>
<proteinExistence type="predicted"/>
<evidence type="ECO:0000256" key="4">
    <source>
        <dbReference type="ARBA" id="ARBA00022658"/>
    </source>
</evidence>
<evidence type="ECO:0000256" key="3">
    <source>
        <dbReference type="ARBA" id="ARBA00022490"/>
    </source>
</evidence>
<dbReference type="Proteomes" id="UP000314294">
    <property type="component" value="Unassembled WGS sequence"/>
</dbReference>
<feature type="domain" description="SH3" evidence="6">
    <location>
        <begin position="14"/>
        <end position="73"/>
    </location>
</feature>
<protein>
    <submittedName>
        <fullName evidence="9">Rho guanine nucleotide exchange factor 4</fullName>
    </submittedName>
</protein>
<name>A0A4Z2H5S7_9TELE</name>